<feature type="transmembrane region" description="Helical" evidence="1">
    <location>
        <begin position="69"/>
        <end position="87"/>
    </location>
</feature>
<reference evidence="2 3" key="1">
    <citation type="journal article" date="2015" name="Genome Announc.">
        <title>Expanding the biotechnology potential of lactobacilli through comparative genomics of 213 strains and associated genera.</title>
        <authorList>
            <person name="Sun Z."/>
            <person name="Harris H.M."/>
            <person name="McCann A."/>
            <person name="Guo C."/>
            <person name="Argimon S."/>
            <person name="Zhang W."/>
            <person name="Yang X."/>
            <person name="Jeffery I.B."/>
            <person name="Cooney J.C."/>
            <person name="Kagawa T.F."/>
            <person name="Liu W."/>
            <person name="Song Y."/>
            <person name="Salvetti E."/>
            <person name="Wrobel A."/>
            <person name="Rasinkangas P."/>
            <person name="Parkhill J."/>
            <person name="Rea M.C."/>
            <person name="O'Sullivan O."/>
            <person name="Ritari J."/>
            <person name="Douillard F.P."/>
            <person name="Paul Ross R."/>
            <person name="Yang R."/>
            <person name="Briner A.E."/>
            <person name="Felis G.E."/>
            <person name="de Vos W.M."/>
            <person name="Barrangou R."/>
            <person name="Klaenhammer T.R."/>
            <person name="Caufield P.W."/>
            <person name="Cui Y."/>
            <person name="Zhang H."/>
            <person name="O'Toole P.W."/>
        </authorList>
    </citation>
    <scope>NUCLEOTIDE SEQUENCE [LARGE SCALE GENOMIC DNA]</scope>
    <source>
        <strain evidence="2 3">ATCC 53295</strain>
    </source>
</reference>
<dbReference type="OrthoDB" id="2298705at2"/>
<accession>A0A0R1GLA0</accession>
<dbReference type="Proteomes" id="UP000051176">
    <property type="component" value="Unassembled WGS sequence"/>
</dbReference>
<keyword evidence="1" id="KW-0472">Membrane</keyword>
<gene>
    <name evidence="2" type="ORF">FD07_GL001701</name>
</gene>
<proteinExistence type="predicted"/>
<sequence>MRKTVLRLSLEIVGGMIVSAGLLSLIISSTYVYVHASGVAHYNLNLLGLSFFRISHVAGHFSGQSNSLGMGYVWLAGTAMILLLGELRHRLITHRWL</sequence>
<dbReference type="EMBL" id="AZCZ01000045">
    <property type="protein sequence ID" value="KRK34760.1"/>
    <property type="molecule type" value="Genomic_DNA"/>
</dbReference>
<dbReference type="InterPro" id="IPR046007">
    <property type="entry name" value="DUF5963"/>
</dbReference>
<dbReference type="NCBIfam" id="NF033904">
    <property type="entry name" value="LlsX_fam"/>
    <property type="match status" value="1"/>
</dbReference>
<evidence type="ECO:0000313" key="2">
    <source>
        <dbReference type="EMBL" id="KRK34760.1"/>
    </source>
</evidence>
<dbReference type="STRING" id="357278.IV61_GL000224"/>
<keyword evidence="1" id="KW-1133">Transmembrane helix</keyword>
<keyword evidence="3" id="KW-1185">Reference proteome</keyword>
<evidence type="ECO:0000313" key="3">
    <source>
        <dbReference type="Proteomes" id="UP000051176"/>
    </source>
</evidence>
<name>A0A0R1GLA0_9LACO</name>
<protein>
    <submittedName>
        <fullName evidence="2">Uncharacterized protein</fullName>
    </submittedName>
</protein>
<dbReference type="RefSeq" id="WP_020088970.1">
    <property type="nucleotide sequence ID" value="NZ_AZCZ01000045.1"/>
</dbReference>
<organism evidence="2 3">
    <name type="scientific">Levilactobacillus parabrevis ATCC 53295</name>
    <dbReference type="NCBI Taxonomy" id="1267003"/>
    <lineage>
        <taxon>Bacteria</taxon>
        <taxon>Bacillati</taxon>
        <taxon>Bacillota</taxon>
        <taxon>Bacilli</taxon>
        <taxon>Lactobacillales</taxon>
        <taxon>Lactobacillaceae</taxon>
        <taxon>Levilactobacillus</taxon>
    </lineage>
</organism>
<dbReference type="PATRIC" id="fig|1267003.4.peg.1793"/>
<comment type="caution">
    <text evidence="2">The sequence shown here is derived from an EMBL/GenBank/DDBJ whole genome shotgun (WGS) entry which is preliminary data.</text>
</comment>
<evidence type="ECO:0000256" key="1">
    <source>
        <dbReference type="SAM" id="Phobius"/>
    </source>
</evidence>
<feature type="transmembrane region" description="Helical" evidence="1">
    <location>
        <begin position="12"/>
        <end position="34"/>
    </location>
</feature>
<keyword evidence="1" id="KW-0812">Transmembrane</keyword>
<dbReference type="AlphaFoldDB" id="A0A0R1GLA0"/>
<dbReference type="Pfam" id="PF19388">
    <property type="entry name" value="DUF5963"/>
    <property type="match status" value="1"/>
</dbReference>